<evidence type="ECO:0000256" key="1">
    <source>
        <dbReference type="SAM" id="MobiDB-lite"/>
    </source>
</evidence>
<comment type="caution">
    <text evidence="2">The sequence shown here is derived from an EMBL/GenBank/DDBJ whole genome shotgun (WGS) entry which is preliminary data.</text>
</comment>
<name>A0A392V5T2_9FABA</name>
<keyword evidence="3" id="KW-1185">Reference proteome</keyword>
<feature type="non-terminal residue" evidence="2">
    <location>
        <position position="35"/>
    </location>
</feature>
<feature type="compositionally biased region" description="Polar residues" evidence="1">
    <location>
        <begin position="1"/>
        <end position="29"/>
    </location>
</feature>
<protein>
    <submittedName>
        <fullName evidence="2">Uncharacterized protein</fullName>
    </submittedName>
</protein>
<dbReference type="AlphaFoldDB" id="A0A392V5T2"/>
<accession>A0A392V5T2</accession>
<feature type="region of interest" description="Disordered" evidence="1">
    <location>
        <begin position="1"/>
        <end position="35"/>
    </location>
</feature>
<proteinExistence type="predicted"/>
<organism evidence="2 3">
    <name type="scientific">Trifolium medium</name>
    <dbReference type="NCBI Taxonomy" id="97028"/>
    <lineage>
        <taxon>Eukaryota</taxon>
        <taxon>Viridiplantae</taxon>
        <taxon>Streptophyta</taxon>
        <taxon>Embryophyta</taxon>
        <taxon>Tracheophyta</taxon>
        <taxon>Spermatophyta</taxon>
        <taxon>Magnoliopsida</taxon>
        <taxon>eudicotyledons</taxon>
        <taxon>Gunneridae</taxon>
        <taxon>Pentapetalae</taxon>
        <taxon>rosids</taxon>
        <taxon>fabids</taxon>
        <taxon>Fabales</taxon>
        <taxon>Fabaceae</taxon>
        <taxon>Papilionoideae</taxon>
        <taxon>50 kb inversion clade</taxon>
        <taxon>NPAAA clade</taxon>
        <taxon>Hologalegina</taxon>
        <taxon>IRL clade</taxon>
        <taxon>Trifolieae</taxon>
        <taxon>Trifolium</taxon>
    </lineage>
</organism>
<reference evidence="2 3" key="1">
    <citation type="journal article" date="2018" name="Front. Plant Sci.">
        <title>Red Clover (Trifolium pratense) and Zigzag Clover (T. medium) - A Picture of Genomic Similarities and Differences.</title>
        <authorList>
            <person name="Dluhosova J."/>
            <person name="Istvanek J."/>
            <person name="Nedelnik J."/>
            <person name="Repkova J."/>
        </authorList>
    </citation>
    <scope>NUCLEOTIDE SEQUENCE [LARGE SCALE GENOMIC DNA]</scope>
    <source>
        <strain evidence="3">cv. 10/8</strain>
        <tissue evidence="2">Leaf</tissue>
    </source>
</reference>
<dbReference type="Proteomes" id="UP000265520">
    <property type="component" value="Unassembled WGS sequence"/>
</dbReference>
<dbReference type="EMBL" id="LXQA011040113">
    <property type="protein sequence ID" value="MCI82301.1"/>
    <property type="molecule type" value="Genomic_DNA"/>
</dbReference>
<evidence type="ECO:0000313" key="2">
    <source>
        <dbReference type="EMBL" id="MCI82301.1"/>
    </source>
</evidence>
<sequence length="35" mass="3684">MQLLQSSGMTQAFGSQASPQVNSSQSFGHSPSDKQ</sequence>
<evidence type="ECO:0000313" key="3">
    <source>
        <dbReference type="Proteomes" id="UP000265520"/>
    </source>
</evidence>